<dbReference type="InterPro" id="IPR052342">
    <property type="entry name" value="MCH/BMMD"/>
</dbReference>
<dbReference type="SUPFAM" id="SSF54637">
    <property type="entry name" value="Thioesterase/thiol ester dehydrase-isomerase"/>
    <property type="match status" value="1"/>
</dbReference>
<dbReference type="RefSeq" id="WP_188389116.1">
    <property type="nucleotide sequence ID" value="NZ_BMFK01000002.1"/>
</dbReference>
<dbReference type="Pfam" id="PF13452">
    <property type="entry name" value="FAS1_DH_region"/>
    <property type="match status" value="1"/>
</dbReference>
<evidence type="ECO:0000259" key="1">
    <source>
        <dbReference type="Pfam" id="PF13452"/>
    </source>
</evidence>
<accession>A0A917AX02</accession>
<protein>
    <submittedName>
        <fullName evidence="2">Enoyl-CoA hydratase</fullName>
    </submittedName>
</protein>
<feature type="domain" description="FAS1-like dehydratase" evidence="1">
    <location>
        <begin position="27"/>
        <end position="135"/>
    </location>
</feature>
<dbReference type="EMBL" id="BMFK01000002">
    <property type="protein sequence ID" value="GGE76865.1"/>
    <property type="molecule type" value="Genomic_DNA"/>
</dbReference>
<dbReference type="PANTHER" id="PTHR43664:SF1">
    <property type="entry name" value="BETA-METHYLMALYL-COA DEHYDRATASE"/>
    <property type="match status" value="1"/>
</dbReference>
<comment type="caution">
    <text evidence="2">The sequence shown here is derived from an EMBL/GenBank/DDBJ whole genome shotgun (WGS) entry which is preliminary data.</text>
</comment>
<keyword evidence="3" id="KW-1185">Reference proteome</keyword>
<evidence type="ECO:0000313" key="2">
    <source>
        <dbReference type="EMBL" id="GGE76865.1"/>
    </source>
</evidence>
<reference evidence="2" key="1">
    <citation type="journal article" date="2014" name="Int. J. Syst. Evol. Microbiol.">
        <title>Complete genome sequence of Corynebacterium casei LMG S-19264T (=DSM 44701T), isolated from a smear-ripened cheese.</title>
        <authorList>
            <consortium name="US DOE Joint Genome Institute (JGI-PGF)"/>
            <person name="Walter F."/>
            <person name="Albersmeier A."/>
            <person name="Kalinowski J."/>
            <person name="Ruckert C."/>
        </authorList>
    </citation>
    <scope>NUCLEOTIDE SEQUENCE</scope>
    <source>
        <strain evidence="2">CGMCC 1.12698</strain>
    </source>
</reference>
<reference evidence="2" key="2">
    <citation type="submission" date="2020-09" db="EMBL/GenBank/DDBJ databases">
        <authorList>
            <person name="Sun Q."/>
            <person name="Zhou Y."/>
        </authorList>
    </citation>
    <scope>NUCLEOTIDE SEQUENCE</scope>
    <source>
        <strain evidence="2">CGMCC 1.12698</strain>
    </source>
</reference>
<name>A0A917AX02_9BACI</name>
<evidence type="ECO:0000313" key="3">
    <source>
        <dbReference type="Proteomes" id="UP000605259"/>
    </source>
</evidence>
<dbReference type="InterPro" id="IPR039569">
    <property type="entry name" value="FAS1-like_DH_region"/>
</dbReference>
<dbReference type="Gene3D" id="3.10.129.10">
    <property type="entry name" value="Hotdog Thioesterase"/>
    <property type="match status" value="1"/>
</dbReference>
<sequence length="156" mass="17807">MLRKKKRMGRHIHEICVGEKLSLTEKMEDKDLLLYLGLTNDTNPLYIQHDYVMQTPYKKPIVPTTMLTGIISSSINKYLPGPGSHIMKLELNFLQAIHHGELLKFDFEVVHVDVERQIVTVQTVVCTEDDVLVIDGNIVVTPPYMTPSVHHALDNF</sequence>
<dbReference type="PANTHER" id="PTHR43664">
    <property type="entry name" value="MONOAMINE OXIDASE-RELATED"/>
    <property type="match status" value="1"/>
</dbReference>
<dbReference type="InterPro" id="IPR029069">
    <property type="entry name" value="HotDog_dom_sf"/>
</dbReference>
<proteinExistence type="predicted"/>
<dbReference type="AlphaFoldDB" id="A0A917AX02"/>
<dbReference type="Proteomes" id="UP000605259">
    <property type="component" value="Unassembled WGS sequence"/>
</dbReference>
<organism evidence="2 3">
    <name type="scientific">Priestia taiwanensis</name>
    <dbReference type="NCBI Taxonomy" id="1347902"/>
    <lineage>
        <taxon>Bacteria</taxon>
        <taxon>Bacillati</taxon>
        <taxon>Bacillota</taxon>
        <taxon>Bacilli</taxon>
        <taxon>Bacillales</taxon>
        <taxon>Bacillaceae</taxon>
        <taxon>Priestia</taxon>
    </lineage>
</organism>
<gene>
    <name evidence="2" type="ORF">GCM10007140_28180</name>
</gene>